<evidence type="ECO:0000256" key="2">
    <source>
        <dbReference type="ARBA" id="ARBA00023315"/>
    </source>
</evidence>
<organism evidence="4 5">
    <name type="scientific">Zhongshania aliphaticivorans</name>
    <dbReference type="NCBI Taxonomy" id="1470434"/>
    <lineage>
        <taxon>Bacteria</taxon>
        <taxon>Pseudomonadati</taxon>
        <taxon>Pseudomonadota</taxon>
        <taxon>Gammaproteobacteria</taxon>
        <taxon>Cellvibrionales</taxon>
        <taxon>Spongiibacteraceae</taxon>
        <taxon>Zhongshania</taxon>
    </lineage>
</organism>
<dbReference type="STRING" id="1470434.AZF00_04485"/>
<dbReference type="PANTHER" id="PTHR43420">
    <property type="entry name" value="ACETYLTRANSFERASE"/>
    <property type="match status" value="1"/>
</dbReference>
<dbReference type="PROSITE" id="PS51186">
    <property type="entry name" value="GNAT"/>
    <property type="match status" value="1"/>
</dbReference>
<dbReference type="GO" id="GO:0016747">
    <property type="term" value="F:acyltransferase activity, transferring groups other than amino-acyl groups"/>
    <property type="evidence" value="ECO:0007669"/>
    <property type="project" value="InterPro"/>
</dbReference>
<dbReference type="CDD" id="cd04301">
    <property type="entry name" value="NAT_SF"/>
    <property type="match status" value="1"/>
</dbReference>
<dbReference type="EMBL" id="CP014544">
    <property type="protein sequence ID" value="AMO67595.1"/>
    <property type="molecule type" value="Genomic_DNA"/>
</dbReference>
<dbReference type="Pfam" id="PF00583">
    <property type="entry name" value="Acetyltransf_1"/>
    <property type="match status" value="1"/>
</dbReference>
<feature type="domain" description="N-acetyltransferase" evidence="3">
    <location>
        <begin position="11"/>
        <end position="164"/>
    </location>
</feature>
<evidence type="ECO:0000256" key="1">
    <source>
        <dbReference type="ARBA" id="ARBA00022679"/>
    </source>
</evidence>
<evidence type="ECO:0000313" key="5">
    <source>
        <dbReference type="Proteomes" id="UP000074119"/>
    </source>
</evidence>
<gene>
    <name evidence="4" type="ORF">AZF00_04485</name>
</gene>
<name>A0A127M2Y7_9GAMM</name>
<dbReference type="Gene3D" id="3.40.630.30">
    <property type="match status" value="1"/>
</dbReference>
<dbReference type="SUPFAM" id="SSF55729">
    <property type="entry name" value="Acyl-CoA N-acyltransferases (Nat)"/>
    <property type="match status" value="1"/>
</dbReference>
<dbReference type="InterPro" id="IPR000182">
    <property type="entry name" value="GNAT_dom"/>
</dbReference>
<keyword evidence="1 4" id="KW-0808">Transferase</keyword>
<dbReference type="InterPro" id="IPR016181">
    <property type="entry name" value="Acyl_CoA_acyltransferase"/>
</dbReference>
<keyword evidence="2" id="KW-0012">Acyltransferase</keyword>
<dbReference type="PANTHER" id="PTHR43420:SF44">
    <property type="entry name" value="ACETYLTRANSFERASE YPEA"/>
    <property type="match status" value="1"/>
</dbReference>
<protein>
    <submittedName>
        <fullName evidence="4">GNAT family acetyltransferase</fullName>
    </submittedName>
</protein>
<dbReference type="KEGG" id="zal:AZF00_04485"/>
<dbReference type="RefSeq" id="WP_008246260.1">
    <property type="nucleotide sequence ID" value="NZ_CP014544.1"/>
</dbReference>
<sequence>MDNASLKIAIADYHNVAHRAGIITLMSAYALDPMGGGEALPQEVLMNLCDALAGEAGAITLLAFDGENAVALLTALRGFSTFKCRPLLNIHDVMVLPQYRGQGLSDRMIAELEEFARCHDYCKLTLEVLANNLSAQRVYQRCGFAPYELDPEQGAATFWQKQLI</sequence>
<dbReference type="AlphaFoldDB" id="A0A127M2Y7"/>
<dbReference type="InterPro" id="IPR050680">
    <property type="entry name" value="YpeA/RimI_acetyltransf"/>
</dbReference>
<reference evidence="4 5" key="1">
    <citation type="submission" date="2015-12" db="EMBL/GenBank/DDBJ databases">
        <authorList>
            <person name="Shamseldin A."/>
            <person name="Moawad H."/>
            <person name="Abd El-Rahim W.M."/>
            <person name="Sadowsky M.J."/>
        </authorList>
    </citation>
    <scope>NUCLEOTIDE SEQUENCE [LARGE SCALE GENOMIC DNA]</scope>
    <source>
        <strain evidence="4 5">SM2</strain>
    </source>
</reference>
<evidence type="ECO:0000259" key="3">
    <source>
        <dbReference type="PROSITE" id="PS51186"/>
    </source>
</evidence>
<evidence type="ECO:0000313" key="4">
    <source>
        <dbReference type="EMBL" id="AMO67595.1"/>
    </source>
</evidence>
<proteinExistence type="predicted"/>
<dbReference type="Proteomes" id="UP000074119">
    <property type="component" value="Chromosome"/>
</dbReference>
<accession>A0A127M2Y7</accession>